<evidence type="ECO:0000256" key="3">
    <source>
        <dbReference type="ARBA" id="ARBA00022692"/>
    </source>
</evidence>
<comment type="subcellular location">
    <subcellularLocation>
        <location evidence="1">Cell membrane</location>
        <topology evidence="1">Multi-pass membrane protein</topology>
    </subcellularLocation>
</comment>
<sequence length="89" mass="9456">MRPSPVRTWLILVVLTLATMAVGLPATAAPWLAGLVVLALALAKGRLIVLDFLELRHAPPLWRGLVTAWLWGVTGLAFLAGLVPLLLAA</sequence>
<dbReference type="AlphaFoldDB" id="A0A840C413"/>
<keyword evidence="8" id="KW-1185">Reference proteome</keyword>
<evidence type="ECO:0000313" key="8">
    <source>
        <dbReference type="Proteomes" id="UP000577362"/>
    </source>
</evidence>
<evidence type="ECO:0000256" key="1">
    <source>
        <dbReference type="ARBA" id="ARBA00004651"/>
    </source>
</evidence>
<keyword evidence="3 6" id="KW-0812">Transmembrane</keyword>
<evidence type="ECO:0000256" key="6">
    <source>
        <dbReference type="SAM" id="Phobius"/>
    </source>
</evidence>
<keyword evidence="5 6" id="KW-0472">Membrane</keyword>
<name>A0A840C413_9HYPH</name>
<evidence type="ECO:0000256" key="4">
    <source>
        <dbReference type="ARBA" id="ARBA00022989"/>
    </source>
</evidence>
<dbReference type="Pfam" id="PF03626">
    <property type="entry name" value="COX4_pro"/>
    <property type="match status" value="1"/>
</dbReference>
<feature type="transmembrane region" description="Helical" evidence="6">
    <location>
        <begin position="65"/>
        <end position="87"/>
    </location>
</feature>
<comment type="caution">
    <text evidence="7">The sequence shown here is derived from an EMBL/GenBank/DDBJ whole genome shotgun (WGS) entry which is preliminary data.</text>
</comment>
<evidence type="ECO:0000256" key="5">
    <source>
        <dbReference type="ARBA" id="ARBA00023136"/>
    </source>
</evidence>
<proteinExistence type="predicted"/>
<dbReference type="RefSeq" id="WP_183317600.1">
    <property type="nucleotide sequence ID" value="NZ_JACIEN010000005.1"/>
</dbReference>
<reference evidence="7 8" key="1">
    <citation type="submission" date="2020-08" db="EMBL/GenBank/DDBJ databases">
        <title>Genomic Encyclopedia of Type Strains, Phase IV (KMG-IV): sequencing the most valuable type-strain genomes for metagenomic binning, comparative biology and taxonomic classification.</title>
        <authorList>
            <person name="Goeker M."/>
        </authorList>
    </citation>
    <scope>NUCLEOTIDE SEQUENCE [LARGE SCALE GENOMIC DNA]</scope>
    <source>
        <strain evidence="7 8">DSM 103737</strain>
    </source>
</reference>
<protein>
    <recommendedName>
        <fullName evidence="9">Nitric oxide reductase F protein</fullName>
    </recommendedName>
</protein>
<dbReference type="GO" id="GO:0005886">
    <property type="term" value="C:plasma membrane"/>
    <property type="evidence" value="ECO:0007669"/>
    <property type="project" value="UniProtKB-SubCell"/>
</dbReference>
<accession>A0A840C413</accession>
<evidence type="ECO:0000256" key="2">
    <source>
        <dbReference type="ARBA" id="ARBA00022475"/>
    </source>
</evidence>
<evidence type="ECO:0008006" key="9">
    <source>
        <dbReference type="Google" id="ProtNLM"/>
    </source>
</evidence>
<keyword evidence="4 6" id="KW-1133">Transmembrane helix</keyword>
<dbReference type="InterPro" id="IPR005171">
    <property type="entry name" value="Cyt_c_oxidase_su4_prok"/>
</dbReference>
<dbReference type="EMBL" id="JACIEN010000005">
    <property type="protein sequence ID" value="MBB4018762.1"/>
    <property type="molecule type" value="Genomic_DNA"/>
</dbReference>
<evidence type="ECO:0000313" key="7">
    <source>
        <dbReference type="EMBL" id="MBB4018762.1"/>
    </source>
</evidence>
<keyword evidence="2" id="KW-1003">Cell membrane</keyword>
<feature type="transmembrane region" description="Helical" evidence="6">
    <location>
        <begin position="33"/>
        <end position="53"/>
    </location>
</feature>
<gene>
    <name evidence="7" type="ORF">GGR16_003809</name>
</gene>
<organism evidence="7 8">
    <name type="scientific">Chelatococcus caeni</name>
    <dbReference type="NCBI Taxonomy" id="1348468"/>
    <lineage>
        <taxon>Bacteria</taxon>
        <taxon>Pseudomonadati</taxon>
        <taxon>Pseudomonadota</taxon>
        <taxon>Alphaproteobacteria</taxon>
        <taxon>Hyphomicrobiales</taxon>
        <taxon>Chelatococcaceae</taxon>
        <taxon>Chelatococcus</taxon>
    </lineage>
</organism>
<dbReference type="Proteomes" id="UP000577362">
    <property type="component" value="Unassembled WGS sequence"/>
</dbReference>